<dbReference type="Gene3D" id="1.10.357.50">
    <property type="match status" value="1"/>
</dbReference>
<evidence type="ECO:0000313" key="5">
    <source>
        <dbReference type="Proteomes" id="UP000623129"/>
    </source>
</evidence>
<dbReference type="EMBL" id="SWLB01000025">
    <property type="protein sequence ID" value="KAF3322467.1"/>
    <property type="molecule type" value="Genomic_DNA"/>
</dbReference>
<evidence type="ECO:0000259" key="2">
    <source>
        <dbReference type="PROSITE" id="PS51258"/>
    </source>
</evidence>
<sequence length="1193" mass="135662">MDACYMLNRYHHDRHNLLQFLLSSGFIRSRSGPSIDLAGVDLDSVSPDYVIECILSGSEFDPSEATRRYFQSLRYPITASSSQGKPLFFLSDPDPSGSPPQRRTPGVGTTKVAENKPVHPQIIPDISRQLNEVPKSENGIDEISSKINEVSRCENGNDDISSKLNGLPKSENSTDSAEGSMEGHKHLYSVDTTSLNLPELTTGLGDIDMREAAYEVLLACILPTLPQSVSPPPLIPEEKKKEKKSRLFKSLRPKKEGKKEGPSPPSEPETCYPDVLNLIRAQLEISEAMDGLMKQGLRSFSQRKGDAQINVPSISLELLRSISKLDIRTQRLRSNFIKRHANILEELLLCPANTDSNMRTSLCILLSKIRSSEEWVVNSGDGPVEVLTVMQRYASTLADLPPKFDLHEESYYWTSSYSFNIRLYEKLLCSIFDVLEEGQIVEEAEDILELIKLTWPTLGITQELHDALVVWVLFEKFIETGEVLLLKHALHEIEKVISKCSYESNEKAYVDSILCSIEENGDRRNINLVGTVVFKISTWCRFQLEDYHLHFNQDKYSVFGDVLKLMVMSGIQYHDNFEVMKVIAPETNLEMKMLHIFVEKSILSACNRVTKISDSIASAGSHPLALIANELKLIAEIEFTKFSTILCSNYSEAGRVAFVLLHLFYGERLKQFLEEITHLSEPVKAVLSASNNLELSLARKLYSLYGESVESPMNQHVDPYQIPEFSSPLILKWIQAQHEKILEWTNRAVELEDWEPLSSNKRQANSAVEVFRIMEETIEQFFSSNLPMDAIHLRFLLIGISRSLETYVLHVVGQQVEKTVLYPSKPILTRYSESTNHFIKRKCIEQRVIEEKVTIKLKSLTVPKLCVKLNTLWYIRNQLDSLEVSITESWRHLQLGLSFSDYFSCISKGQKFTGSKENFLACEQYVNELFTVFDDIRRSSIEATEKILDFIGARAIFLDLRQSFLFSLYRGKVDQARSEIFIPQLDQVLDRICDLIVDELRDQVVSSICRASMEGFIWILLDGGPSRAFSESDVEHMQEDLTILKDLFIADGHGLPPDEVEIESNLTREILDLYALKTETIIEMLMHASEQANGNSNPTVGAKTGKDAQTLLRILCHKRDRDASKFLKLHYELPRSSEYDDLPQRDLTSKMPHISGIFKRSTSIDWTLTRQGSFTALKKKFQNATSEIKNKPW</sequence>
<feature type="compositionally biased region" description="Basic residues" evidence="1">
    <location>
        <begin position="241"/>
        <end position="252"/>
    </location>
</feature>
<protein>
    <submittedName>
        <fullName evidence="4">Uncharacterized protein</fullName>
    </submittedName>
</protein>
<dbReference type="AlphaFoldDB" id="A0A833V3L9"/>
<dbReference type="PROSITE" id="PS51259">
    <property type="entry name" value="MHD2"/>
    <property type="match status" value="1"/>
</dbReference>
<evidence type="ECO:0000259" key="3">
    <source>
        <dbReference type="PROSITE" id="PS51259"/>
    </source>
</evidence>
<feature type="domain" description="MHD1" evidence="2">
    <location>
        <begin position="693"/>
        <end position="815"/>
    </location>
</feature>
<dbReference type="InterPro" id="IPR014772">
    <property type="entry name" value="Munc13_dom-2"/>
</dbReference>
<keyword evidence="5" id="KW-1185">Reference proteome</keyword>
<dbReference type="InterPro" id="IPR057984">
    <property type="entry name" value="PATROL1_C"/>
</dbReference>
<dbReference type="PANTHER" id="PTHR31280">
    <property type="entry name" value="PROTEIN UNC-13 HOMOLOG"/>
    <property type="match status" value="1"/>
</dbReference>
<dbReference type="InterPro" id="IPR008528">
    <property type="entry name" value="unc-13_homologue"/>
</dbReference>
<reference evidence="4" key="1">
    <citation type="submission" date="2020-01" db="EMBL/GenBank/DDBJ databases">
        <title>Genome sequence of Kobresia littledalei, the first chromosome-level genome in the family Cyperaceae.</title>
        <authorList>
            <person name="Qu G."/>
        </authorList>
    </citation>
    <scope>NUCLEOTIDE SEQUENCE</scope>
    <source>
        <strain evidence="4">C.B.Clarke</strain>
        <tissue evidence="4">Leaf</tissue>
    </source>
</reference>
<feature type="domain" description="MHD2" evidence="3">
    <location>
        <begin position="975"/>
        <end position="1085"/>
    </location>
</feature>
<organism evidence="4 5">
    <name type="scientific">Carex littledalei</name>
    <dbReference type="NCBI Taxonomy" id="544730"/>
    <lineage>
        <taxon>Eukaryota</taxon>
        <taxon>Viridiplantae</taxon>
        <taxon>Streptophyta</taxon>
        <taxon>Embryophyta</taxon>
        <taxon>Tracheophyta</taxon>
        <taxon>Spermatophyta</taxon>
        <taxon>Magnoliopsida</taxon>
        <taxon>Liliopsida</taxon>
        <taxon>Poales</taxon>
        <taxon>Cyperaceae</taxon>
        <taxon>Cyperoideae</taxon>
        <taxon>Cariceae</taxon>
        <taxon>Carex</taxon>
        <taxon>Carex subgen. Euthyceras</taxon>
    </lineage>
</organism>
<name>A0A833V3L9_9POAL</name>
<feature type="compositionally biased region" description="Polar residues" evidence="1">
    <location>
        <begin position="158"/>
        <end position="177"/>
    </location>
</feature>
<evidence type="ECO:0000313" key="4">
    <source>
        <dbReference type="EMBL" id="KAF3322467.1"/>
    </source>
</evidence>
<dbReference type="PROSITE" id="PS51258">
    <property type="entry name" value="MHD1"/>
    <property type="match status" value="1"/>
</dbReference>
<dbReference type="OrthoDB" id="2015333at2759"/>
<feature type="region of interest" description="Disordered" evidence="1">
    <location>
        <begin position="85"/>
        <end position="112"/>
    </location>
</feature>
<dbReference type="Pfam" id="PF25761">
    <property type="entry name" value="TPR_PATROL1"/>
    <property type="match status" value="1"/>
</dbReference>
<evidence type="ECO:0000256" key="1">
    <source>
        <dbReference type="SAM" id="MobiDB-lite"/>
    </source>
</evidence>
<gene>
    <name evidence="4" type="ORF">FCM35_KLT13608</name>
</gene>
<feature type="region of interest" description="Disordered" evidence="1">
    <location>
        <begin position="151"/>
        <end position="182"/>
    </location>
</feature>
<dbReference type="Proteomes" id="UP000623129">
    <property type="component" value="Unassembled WGS sequence"/>
</dbReference>
<proteinExistence type="predicted"/>
<feature type="region of interest" description="Disordered" evidence="1">
    <location>
        <begin position="228"/>
        <end position="271"/>
    </location>
</feature>
<dbReference type="PANTHER" id="PTHR31280:SF3">
    <property type="entry name" value="DNA TOPOISOMERASE 4 SUBUNIT B (DUF810)"/>
    <property type="match status" value="1"/>
</dbReference>
<dbReference type="InterPro" id="IPR014770">
    <property type="entry name" value="Munc13_1"/>
</dbReference>
<accession>A0A833V3L9</accession>
<comment type="caution">
    <text evidence="4">The sequence shown here is derived from an EMBL/GenBank/DDBJ whole genome shotgun (WGS) entry which is preliminary data.</text>
</comment>